<keyword evidence="1" id="KW-0472">Membrane</keyword>
<feature type="transmembrane region" description="Helical" evidence="1">
    <location>
        <begin position="12"/>
        <end position="33"/>
    </location>
</feature>
<protein>
    <submittedName>
        <fullName evidence="2">Uncharacterized protein</fullName>
    </submittedName>
</protein>
<keyword evidence="1" id="KW-0812">Transmembrane</keyword>
<evidence type="ECO:0000313" key="3">
    <source>
        <dbReference type="Proteomes" id="UP001417504"/>
    </source>
</evidence>
<name>A0AAP0I6T0_9MAGN</name>
<proteinExistence type="predicted"/>
<organism evidence="2 3">
    <name type="scientific">Stephania japonica</name>
    <dbReference type="NCBI Taxonomy" id="461633"/>
    <lineage>
        <taxon>Eukaryota</taxon>
        <taxon>Viridiplantae</taxon>
        <taxon>Streptophyta</taxon>
        <taxon>Embryophyta</taxon>
        <taxon>Tracheophyta</taxon>
        <taxon>Spermatophyta</taxon>
        <taxon>Magnoliopsida</taxon>
        <taxon>Ranunculales</taxon>
        <taxon>Menispermaceae</taxon>
        <taxon>Menispermoideae</taxon>
        <taxon>Cissampelideae</taxon>
        <taxon>Stephania</taxon>
    </lineage>
</organism>
<feature type="transmembrane region" description="Helical" evidence="1">
    <location>
        <begin position="39"/>
        <end position="60"/>
    </location>
</feature>
<reference evidence="2 3" key="1">
    <citation type="submission" date="2024-01" db="EMBL/GenBank/DDBJ databases">
        <title>Genome assemblies of Stephania.</title>
        <authorList>
            <person name="Yang L."/>
        </authorList>
    </citation>
    <scope>NUCLEOTIDE SEQUENCE [LARGE SCALE GENOMIC DNA]</scope>
    <source>
        <strain evidence="2">QJT</strain>
        <tissue evidence="2">Leaf</tissue>
    </source>
</reference>
<dbReference type="Proteomes" id="UP001417504">
    <property type="component" value="Unassembled WGS sequence"/>
</dbReference>
<keyword evidence="3" id="KW-1185">Reference proteome</keyword>
<dbReference type="EMBL" id="JBBNAE010000007">
    <property type="protein sequence ID" value="KAK9109708.1"/>
    <property type="molecule type" value="Genomic_DNA"/>
</dbReference>
<dbReference type="AlphaFoldDB" id="A0AAP0I6T0"/>
<sequence>MLLSFGNLLIMYDLYDFILIYKWGILGFNHALMHDDLDQLYMLLSLMGIYSCLLHLYFYIRDHLNS</sequence>
<keyword evidence="1" id="KW-1133">Transmembrane helix</keyword>
<evidence type="ECO:0000256" key="1">
    <source>
        <dbReference type="SAM" id="Phobius"/>
    </source>
</evidence>
<accession>A0AAP0I6T0</accession>
<evidence type="ECO:0000313" key="2">
    <source>
        <dbReference type="EMBL" id="KAK9109708.1"/>
    </source>
</evidence>
<comment type="caution">
    <text evidence="2">The sequence shown here is derived from an EMBL/GenBank/DDBJ whole genome shotgun (WGS) entry which is preliminary data.</text>
</comment>
<gene>
    <name evidence="2" type="ORF">Sjap_017768</name>
</gene>